<keyword evidence="16" id="KW-0997">Cell inner membrane</keyword>
<feature type="transmembrane region" description="Helical" evidence="16">
    <location>
        <begin position="428"/>
        <end position="446"/>
    </location>
</feature>
<dbReference type="InterPro" id="IPR011851">
    <property type="entry name" value="Na/Pro_symporter"/>
</dbReference>
<evidence type="ECO:0000313" key="18">
    <source>
        <dbReference type="Proteomes" id="UP000275461"/>
    </source>
</evidence>
<feature type="transmembrane region" description="Helical" evidence="16">
    <location>
        <begin position="164"/>
        <end position="189"/>
    </location>
</feature>
<dbReference type="PROSITE" id="PS00456">
    <property type="entry name" value="NA_SOLUT_SYMP_1"/>
    <property type="match status" value="1"/>
</dbReference>
<organism evidence="17 18">
    <name type="scientific">Alkalispirillum mobile</name>
    <dbReference type="NCBI Taxonomy" id="85925"/>
    <lineage>
        <taxon>Bacteria</taxon>
        <taxon>Pseudomonadati</taxon>
        <taxon>Pseudomonadota</taxon>
        <taxon>Gammaproteobacteria</taxon>
        <taxon>Chromatiales</taxon>
        <taxon>Ectothiorhodospiraceae</taxon>
        <taxon>Alkalispirillum</taxon>
    </lineage>
</organism>
<sequence>MNGDVEINFALLATFVVYLIMMILVGMLAYRVTKNLSDYILGGRRLGAGTAALSAGASDMSGWLLLGLPGAVFAAGMNQIWIAVGLTIGAYLNWQFIAERLRRYTQAASDSITIPAYFENRFRDDSNMLRVVAALVILTFFTFYTSAGLVAAGTLFEGTFGIDYTLALAVGAAVILVYTLLGGFLAVSWTDFIQGILMFVALILVPIITIMNLGGWSEATNQVGELDPGALDALHDMTLFGIISLMAWGLGYFGQPHILARFMAIRSPRDVPMARFIGISWMVLALFGAIFTGFVGMAYFGGPDGLDNPETVFIVLIQSLFNPWVAGCLLAAVLAAIMSTIDSQLLVSSSALSEDFYKRFLRPEAGDQEMVWIGRATVLGIGVIATVLAMNPDAAVLDLVAYAWAGFGAAFGPVVILSVFWRGMTRNGALAGMITGAITVLLWDQLSTWTEVGLFDMYEILPGFILGTIAIVVFSRIGGGPTPEMETEFDKVASDTEHHR</sequence>
<dbReference type="GO" id="GO:0005298">
    <property type="term" value="F:proline:sodium symporter activity"/>
    <property type="evidence" value="ECO:0007669"/>
    <property type="project" value="UniProtKB-UniRule"/>
</dbReference>
<dbReference type="InterPro" id="IPR018212">
    <property type="entry name" value="Na/solute_symporter_CS"/>
</dbReference>
<dbReference type="InterPro" id="IPR050277">
    <property type="entry name" value="Sodium:Solute_Symporter"/>
</dbReference>
<keyword evidence="3 16" id="KW-0813">Transport</keyword>
<dbReference type="InterPro" id="IPR038377">
    <property type="entry name" value="Na/Glc_symporter_sf"/>
</dbReference>
<comment type="catalytic activity">
    <reaction evidence="12">
        <text>L-proline(in) + Na(+)(in) = L-proline(out) + Na(+)(out)</text>
        <dbReference type="Rhea" id="RHEA:28967"/>
        <dbReference type="ChEBI" id="CHEBI:29101"/>
        <dbReference type="ChEBI" id="CHEBI:60039"/>
    </reaction>
</comment>
<keyword evidence="7 16" id="KW-1133">Transmembrane helix</keyword>
<dbReference type="PANTHER" id="PTHR48086">
    <property type="entry name" value="SODIUM/PROLINE SYMPORTER-RELATED"/>
    <property type="match status" value="1"/>
</dbReference>
<dbReference type="CDD" id="cd11475">
    <property type="entry name" value="SLC5sbd_PutP"/>
    <property type="match status" value="1"/>
</dbReference>
<evidence type="ECO:0000256" key="1">
    <source>
        <dbReference type="ARBA" id="ARBA00004651"/>
    </source>
</evidence>
<name>A0A498BXH4_9GAMM</name>
<evidence type="ECO:0000256" key="6">
    <source>
        <dbReference type="ARBA" id="ARBA00022847"/>
    </source>
</evidence>
<keyword evidence="10 16" id="KW-0472">Membrane</keyword>
<keyword evidence="16" id="KW-0029">Amino-acid transport</keyword>
<evidence type="ECO:0000256" key="2">
    <source>
        <dbReference type="ARBA" id="ARBA00006434"/>
    </source>
</evidence>
<comment type="function">
    <text evidence="16">Catalyzes the sodium-dependent uptake of extracellular L-proline.</text>
</comment>
<dbReference type="GO" id="GO:0005886">
    <property type="term" value="C:plasma membrane"/>
    <property type="evidence" value="ECO:0007669"/>
    <property type="project" value="UniProtKB-SubCell"/>
</dbReference>
<feature type="transmembrane region" description="Helical" evidence="16">
    <location>
        <begin position="72"/>
        <end position="94"/>
    </location>
</feature>
<evidence type="ECO:0000256" key="16">
    <source>
        <dbReference type="RuleBase" id="RU366012"/>
    </source>
</evidence>
<feature type="transmembrane region" description="Helical" evidence="16">
    <location>
        <begin position="402"/>
        <end position="421"/>
    </location>
</feature>
<dbReference type="NCBIfam" id="TIGR02121">
    <property type="entry name" value="Na_Pro_sym"/>
    <property type="match status" value="1"/>
</dbReference>
<evidence type="ECO:0000256" key="9">
    <source>
        <dbReference type="ARBA" id="ARBA00023065"/>
    </source>
</evidence>
<dbReference type="AlphaFoldDB" id="A0A498BXH4"/>
<feature type="transmembrane region" description="Helical" evidence="16">
    <location>
        <begin position="12"/>
        <end position="33"/>
    </location>
</feature>
<dbReference type="GO" id="GO:0015193">
    <property type="term" value="F:L-proline transmembrane transporter activity"/>
    <property type="evidence" value="ECO:0007669"/>
    <property type="project" value="TreeGrafter"/>
</dbReference>
<dbReference type="FunFam" id="1.20.1730.10:FF:000002">
    <property type="entry name" value="Sodium/proline symporter"/>
    <property type="match status" value="1"/>
</dbReference>
<dbReference type="GO" id="GO:0015824">
    <property type="term" value="P:proline transport"/>
    <property type="evidence" value="ECO:0007669"/>
    <property type="project" value="UniProtKB-UniRule"/>
</dbReference>
<dbReference type="EMBL" id="RCDA01000004">
    <property type="protein sequence ID" value="RLK47076.1"/>
    <property type="molecule type" value="Genomic_DNA"/>
</dbReference>
<keyword evidence="9 16" id="KW-0406">Ion transport</keyword>
<evidence type="ECO:0000256" key="8">
    <source>
        <dbReference type="ARBA" id="ARBA00023053"/>
    </source>
</evidence>
<keyword evidence="11 16" id="KW-0739">Sodium transport</keyword>
<dbReference type="Pfam" id="PF00474">
    <property type="entry name" value="SSF"/>
    <property type="match status" value="1"/>
</dbReference>
<feature type="transmembrane region" description="Helical" evidence="16">
    <location>
        <begin position="458"/>
        <end position="477"/>
    </location>
</feature>
<evidence type="ECO:0000256" key="10">
    <source>
        <dbReference type="ARBA" id="ARBA00023136"/>
    </source>
</evidence>
<evidence type="ECO:0000256" key="3">
    <source>
        <dbReference type="ARBA" id="ARBA00022448"/>
    </source>
</evidence>
<proteinExistence type="inferred from homology"/>
<feature type="transmembrane region" description="Helical" evidence="16">
    <location>
        <begin position="276"/>
        <end position="300"/>
    </location>
</feature>
<feature type="transmembrane region" description="Helical" evidence="16">
    <location>
        <begin position="312"/>
        <end position="337"/>
    </location>
</feature>
<evidence type="ECO:0000256" key="7">
    <source>
        <dbReference type="ARBA" id="ARBA00022989"/>
    </source>
</evidence>
<accession>A0A498BXH4</accession>
<evidence type="ECO:0000313" key="17">
    <source>
        <dbReference type="EMBL" id="RLK47076.1"/>
    </source>
</evidence>
<dbReference type="RefSeq" id="WP_121442908.1">
    <property type="nucleotide sequence ID" value="NZ_RCDA01000004.1"/>
</dbReference>
<dbReference type="Proteomes" id="UP000275461">
    <property type="component" value="Unassembled WGS sequence"/>
</dbReference>
<comment type="similarity">
    <text evidence="2 15">Belongs to the sodium:solute symporter (SSF) (TC 2.A.21) family.</text>
</comment>
<feature type="transmembrane region" description="Helical" evidence="16">
    <location>
        <begin position="372"/>
        <end position="390"/>
    </location>
</feature>
<comment type="subcellular location">
    <subcellularLocation>
        <location evidence="16">Cell inner membrane</location>
        <topology evidence="16">Multi-pass membrane protein</topology>
    </subcellularLocation>
    <subcellularLocation>
        <location evidence="1">Cell membrane</location>
        <topology evidence="1">Multi-pass membrane protein</topology>
    </subcellularLocation>
</comment>
<evidence type="ECO:0000256" key="5">
    <source>
        <dbReference type="ARBA" id="ARBA00022692"/>
    </source>
</evidence>
<dbReference type="PANTHER" id="PTHR48086:SF3">
    <property type="entry name" value="SODIUM_PROLINE SYMPORTER"/>
    <property type="match status" value="1"/>
</dbReference>
<feature type="transmembrane region" description="Helical" evidence="16">
    <location>
        <begin position="196"/>
        <end position="217"/>
    </location>
</feature>
<dbReference type="GO" id="GO:0031402">
    <property type="term" value="F:sodium ion binding"/>
    <property type="evidence" value="ECO:0007669"/>
    <property type="project" value="UniProtKB-UniRule"/>
</dbReference>
<evidence type="ECO:0000256" key="4">
    <source>
        <dbReference type="ARBA" id="ARBA00022475"/>
    </source>
</evidence>
<evidence type="ECO:0000256" key="11">
    <source>
        <dbReference type="ARBA" id="ARBA00023201"/>
    </source>
</evidence>
<dbReference type="Gene3D" id="1.20.1730.10">
    <property type="entry name" value="Sodium/glucose cotransporter"/>
    <property type="match status" value="1"/>
</dbReference>
<evidence type="ECO:0000256" key="12">
    <source>
        <dbReference type="ARBA" id="ARBA00033708"/>
    </source>
</evidence>
<evidence type="ECO:0000256" key="15">
    <source>
        <dbReference type="RuleBase" id="RU362091"/>
    </source>
</evidence>
<protein>
    <recommendedName>
        <fullName evidence="13 16">Sodium/proline symporter</fullName>
    </recommendedName>
    <alternativeName>
        <fullName evidence="14 16">Proline permease</fullName>
    </alternativeName>
</protein>
<feature type="transmembrane region" description="Helical" evidence="16">
    <location>
        <begin position="237"/>
        <end position="255"/>
    </location>
</feature>
<reference evidence="17 18" key="1">
    <citation type="submission" date="2018-10" db="EMBL/GenBank/DDBJ databases">
        <title>Genomic Encyclopedia of Type Strains, Phase IV (KMG-IV): sequencing the most valuable type-strain genomes for metagenomic binning, comparative biology and taxonomic classification.</title>
        <authorList>
            <person name="Goeker M."/>
        </authorList>
    </citation>
    <scope>NUCLEOTIDE SEQUENCE [LARGE SCALE GENOMIC DNA]</scope>
    <source>
        <strain evidence="17 18">DSM 12769</strain>
    </source>
</reference>
<dbReference type="NCBIfam" id="TIGR00813">
    <property type="entry name" value="sss"/>
    <property type="match status" value="1"/>
</dbReference>
<dbReference type="OrthoDB" id="9789704at2"/>
<dbReference type="InterPro" id="IPR001734">
    <property type="entry name" value="Na/solute_symporter"/>
</dbReference>
<evidence type="ECO:0000256" key="14">
    <source>
        <dbReference type="ARBA" id="ARBA00082709"/>
    </source>
</evidence>
<feature type="transmembrane region" description="Helical" evidence="16">
    <location>
        <begin position="131"/>
        <end position="152"/>
    </location>
</feature>
<evidence type="ECO:0000256" key="13">
    <source>
        <dbReference type="ARBA" id="ARBA00067214"/>
    </source>
</evidence>
<comment type="caution">
    <text evidence="17">The sequence shown here is derived from an EMBL/GenBank/DDBJ whole genome shotgun (WGS) entry which is preliminary data.</text>
</comment>
<keyword evidence="5 16" id="KW-0812">Transmembrane</keyword>
<dbReference type="PROSITE" id="PS50283">
    <property type="entry name" value="NA_SOLUT_SYMP_3"/>
    <property type="match status" value="1"/>
</dbReference>
<keyword evidence="18" id="KW-1185">Reference proteome</keyword>
<keyword evidence="4" id="KW-1003">Cell membrane</keyword>
<keyword evidence="6 16" id="KW-0769">Symport</keyword>
<gene>
    <name evidence="17" type="ORF">DFR31_2392</name>
</gene>
<keyword evidence="8 16" id="KW-0915">Sodium</keyword>